<dbReference type="InterPro" id="IPR002492">
    <property type="entry name" value="Transposase_Tc1-like"/>
</dbReference>
<dbReference type="InterPro" id="IPR038717">
    <property type="entry name" value="Tc1-like_DDE_dom"/>
</dbReference>
<reference evidence="4 5" key="1">
    <citation type="submission" date="2022-01" db="EMBL/GenBank/DDBJ databases">
        <title>A chromosomal length assembly of Cordylochernes scorpioides.</title>
        <authorList>
            <person name="Zeh D."/>
            <person name="Zeh J."/>
        </authorList>
    </citation>
    <scope>NUCLEOTIDE SEQUENCE [LARGE SCALE GENOMIC DNA]</scope>
    <source>
        <strain evidence="4">IN4F17</strain>
        <tissue evidence="4">Whole Body</tissue>
    </source>
</reference>
<dbReference type="InterPro" id="IPR009057">
    <property type="entry name" value="Homeodomain-like_sf"/>
</dbReference>
<accession>A0ABY6LMC2</accession>
<dbReference type="PANTHER" id="PTHR46114">
    <property type="entry name" value="APPLE DOMAIN-CONTAINING PROTEIN"/>
    <property type="match status" value="1"/>
</dbReference>
<protein>
    <recommendedName>
        <fullName evidence="6">Transposable element Tc1 transposase</fullName>
    </recommendedName>
</protein>
<dbReference type="EMBL" id="CP092881">
    <property type="protein sequence ID" value="UYV80998.1"/>
    <property type="molecule type" value="Genomic_DNA"/>
</dbReference>
<proteinExistence type="predicted"/>
<dbReference type="PANTHER" id="PTHR46114:SF2">
    <property type="entry name" value="CULLIN N-TERMINAL DOMAIN-CONTAINING PROTEIN"/>
    <property type="match status" value="1"/>
</dbReference>
<keyword evidence="5" id="KW-1185">Reference proteome</keyword>
<dbReference type="SUPFAM" id="SSF46689">
    <property type="entry name" value="Homeodomain-like"/>
    <property type="match status" value="1"/>
</dbReference>
<evidence type="ECO:0000313" key="5">
    <source>
        <dbReference type="Proteomes" id="UP001235939"/>
    </source>
</evidence>
<evidence type="ECO:0000259" key="3">
    <source>
        <dbReference type="Pfam" id="PF13358"/>
    </source>
</evidence>
<sequence>MPGHRKRRQFKQTDAFTRGMVIGLKKAGWSIRQIEADTHLGASTVHRLWRRWLEQGIVAIYRNAGATRVTSARVDRRILRQAVAAPQATCTAILQHVQDTLDHSISTRTISRRLVANGLHSCRPLRRLPLTPPNRRQRLEWCRARSTWMTEWHRVVFSDESRFCLSSDSRRVRVWRRRGERSNPAAIVERPTVRQRGIMVWGAIAYDSRSPLLRIQGTMTAQRYVDDVLRPVTLPYLQGVPNALYQQDNARPQTARISQQALQDVQMLPWPPYSPDLSPIKHVWDIIGRRLHALPQPRSEDELWQMVEREWRAIPQDAIRTLIDSLPRRVAACIAVRGEYFFGITVQRLARKGLRARRGVVTCGIMIIMWGERNKETTSLEDGTQQGEEESYAYDEILKIIKTGELYTLRYFSGGHGKGKLVMGFLCYRCRVREMRLRLAIVVPPWEISKVGYIVLVWTRDKHRFEDRVRGTNYVARCRLFKCEQKGVDKYLAGYGGVLSMMEEGVLPWHGGRSWADLVQEEVRGSSIVDEYFFGITVQRLAKKGLRARRGVVTVELGCRLTNCEIFINFFLFALEQSASSDTVRPTDPVFKSMFVPCPNQHDIAYLRYFPRSFPTRGQQEAEAGLDVITERVGDSPRDRALDLPKNDHRARAGHLPSSWTRLRHIPAATVMYNTGTLSVTDRTLPNLNELTCSLNQHNLISEAKIKEGIFVGPQIRELQQDGNFQNSLNEVEAAAWNSFRNVCKNFLGSVKVENYRDIVNDLLLSYKALGCNMSLKIHFLHSHLDFFPDNLGAVSDEHGERFHQAISSMEKRYQGKWSPAMLADDCWALKRDLPQAKYRRKSTVTAFQ</sequence>
<name>A0ABY6LMC2_9ARAC</name>
<evidence type="ECO:0000313" key="4">
    <source>
        <dbReference type="EMBL" id="UYV80998.1"/>
    </source>
</evidence>
<feature type="domain" description="Transposase Tc1-like" evidence="2">
    <location>
        <begin position="75"/>
        <end position="144"/>
    </location>
</feature>
<dbReference type="Gene3D" id="3.30.420.10">
    <property type="entry name" value="Ribonuclease H-like superfamily/Ribonuclease H"/>
    <property type="match status" value="1"/>
</dbReference>
<organism evidence="4 5">
    <name type="scientific">Cordylochernes scorpioides</name>
    <dbReference type="NCBI Taxonomy" id="51811"/>
    <lineage>
        <taxon>Eukaryota</taxon>
        <taxon>Metazoa</taxon>
        <taxon>Ecdysozoa</taxon>
        <taxon>Arthropoda</taxon>
        <taxon>Chelicerata</taxon>
        <taxon>Arachnida</taxon>
        <taxon>Pseudoscorpiones</taxon>
        <taxon>Cheliferoidea</taxon>
        <taxon>Chernetidae</taxon>
        <taxon>Cordylochernes</taxon>
    </lineage>
</organism>
<dbReference type="Pfam" id="PF01498">
    <property type="entry name" value="HTH_Tnp_Tc3_2"/>
    <property type="match status" value="1"/>
</dbReference>
<evidence type="ECO:0000256" key="1">
    <source>
        <dbReference type="ARBA" id="ARBA00004123"/>
    </source>
</evidence>
<dbReference type="Proteomes" id="UP001235939">
    <property type="component" value="Chromosome 19"/>
</dbReference>
<comment type="subcellular location">
    <subcellularLocation>
        <location evidence="1">Nucleus</location>
    </subcellularLocation>
</comment>
<feature type="domain" description="Tc1-like transposase DDE" evidence="3">
    <location>
        <begin position="154"/>
        <end position="303"/>
    </location>
</feature>
<gene>
    <name evidence="4" type="ORF">LAZ67_19002451</name>
</gene>
<evidence type="ECO:0000259" key="2">
    <source>
        <dbReference type="Pfam" id="PF01498"/>
    </source>
</evidence>
<evidence type="ECO:0008006" key="6">
    <source>
        <dbReference type="Google" id="ProtNLM"/>
    </source>
</evidence>
<dbReference type="Pfam" id="PF13358">
    <property type="entry name" value="DDE_3"/>
    <property type="match status" value="1"/>
</dbReference>
<dbReference type="InterPro" id="IPR036397">
    <property type="entry name" value="RNaseH_sf"/>
</dbReference>